<feature type="domain" description="NAD(P)-binding" evidence="1">
    <location>
        <begin position="10"/>
        <end position="312"/>
    </location>
</feature>
<dbReference type="SUPFAM" id="SSF51735">
    <property type="entry name" value="NAD(P)-binding Rossmann-fold domains"/>
    <property type="match status" value="1"/>
</dbReference>
<evidence type="ECO:0000259" key="1">
    <source>
        <dbReference type="Pfam" id="PF16363"/>
    </source>
</evidence>
<dbReference type="Proteomes" id="UP000176893">
    <property type="component" value="Unassembled WGS sequence"/>
</dbReference>
<accession>A0A1F8EF41</accession>
<gene>
    <name evidence="2" type="ORF">A2649_01170</name>
</gene>
<proteinExistence type="predicted"/>
<name>A0A1F8EF41_9BACT</name>
<comment type="caution">
    <text evidence="2">The sequence shown here is derived from an EMBL/GenBank/DDBJ whole genome shotgun (WGS) entry which is preliminary data.</text>
</comment>
<evidence type="ECO:0000313" key="3">
    <source>
        <dbReference type="Proteomes" id="UP000176893"/>
    </source>
</evidence>
<dbReference type="Gene3D" id="3.40.50.720">
    <property type="entry name" value="NAD(P)-binding Rossmann-like Domain"/>
    <property type="match status" value="1"/>
</dbReference>
<dbReference type="EMBL" id="MGJB01000006">
    <property type="protein sequence ID" value="OGM98959.1"/>
    <property type="molecule type" value="Genomic_DNA"/>
</dbReference>
<dbReference type="InterPro" id="IPR036291">
    <property type="entry name" value="NAD(P)-bd_dom_sf"/>
</dbReference>
<dbReference type="InterPro" id="IPR016040">
    <property type="entry name" value="NAD(P)-bd_dom"/>
</dbReference>
<evidence type="ECO:0000313" key="2">
    <source>
        <dbReference type="EMBL" id="OGM98959.1"/>
    </source>
</evidence>
<dbReference type="PANTHER" id="PTHR43000">
    <property type="entry name" value="DTDP-D-GLUCOSE 4,6-DEHYDRATASE-RELATED"/>
    <property type="match status" value="1"/>
</dbReference>
<dbReference type="STRING" id="1802661.A2649_01170"/>
<reference evidence="2 3" key="1">
    <citation type="journal article" date="2016" name="Nat. Commun.">
        <title>Thousands of microbial genomes shed light on interconnected biogeochemical processes in an aquifer system.</title>
        <authorList>
            <person name="Anantharaman K."/>
            <person name="Brown C.T."/>
            <person name="Hug L.A."/>
            <person name="Sharon I."/>
            <person name="Castelle C.J."/>
            <person name="Probst A.J."/>
            <person name="Thomas B.C."/>
            <person name="Singh A."/>
            <person name="Wilkins M.J."/>
            <person name="Karaoz U."/>
            <person name="Brodie E.L."/>
            <person name="Williams K.H."/>
            <person name="Hubbard S.S."/>
            <person name="Banfield J.F."/>
        </authorList>
    </citation>
    <scope>NUCLEOTIDE SEQUENCE [LARGE SCALE GENOMIC DNA]</scope>
</reference>
<protein>
    <recommendedName>
        <fullName evidence="1">NAD(P)-binding domain-containing protein</fullName>
    </recommendedName>
</protein>
<sequence>MVNWKKTKVFVTGSNGFLGSHLVKKLIGLGANPLLLIYKDHPGSIFNQEKLDKKTQIIKGDVRDLVLIKHILNKNKIDIIFHLAAQPIVDQALDDPIETFQTNIHGTVNILQATLVNRGVKKIIVASSDKAYGHNDKLPYREDTSPLRGIYPYEVSKTCADLIAQSYHKTFGLPVCITRASNLYGPGDLHFNRIVPMTIKQLHAGLPPTIRDRSDSVRDYLYIEDAADAYIKLAEKMNKSIFGHAFNFSTNKQLSAEKVICTISKAMNKTEIEPITIKTRGCEIYKQYASFDKALRIMGWKPKHSFKEGAAKTIPWYVDHLNNKKNQNI</sequence>
<dbReference type="AlphaFoldDB" id="A0A1F8EF41"/>
<organism evidence="2 3">
    <name type="scientific">Candidatus Yanofskybacteria bacterium RIFCSPHIGHO2_01_FULL_41_26</name>
    <dbReference type="NCBI Taxonomy" id="1802661"/>
    <lineage>
        <taxon>Bacteria</taxon>
        <taxon>Candidatus Yanofskyibacteriota</taxon>
    </lineage>
</organism>
<dbReference type="Pfam" id="PF16363">
    <property type="entry name" value="GDP_Man_Dehyd"/>
    <property type="match status" value="1"/>
</dbReference>